<evidence type="ECO:0000313" key="2">
    <source>
        <dbReference type="Proteomes" id="UP000596661"/>
    </source>
</evidence>
<dbReference type="AlphaFoldDB" id="A0A803NS78"/>
<dbReference type="EMBL" id="UZAU01000158">
    <property type="status" value="NOT_ANNOTATED_CDS"/>
    <property type="molecule type" value="Genomic_DNA"/>
</dbReference>
<sequence>MPCCLKLRHGREMGNLCFVLKIFKRQYELATVMACCSNLKRTIPMSNETEPLIRQVVQVIPATYVASKKKVGKRGRC</sequence>
<name>A0A803NS78_CANSA</name>
<organism evidence="1 2">
    <name type="scientific">Cannabis sativa</name>
    <name type="common">Hemp</name>
    <name type="synonym">Marijuana</name>
    <dbReference type="NCBI Taxonomy" id="3483"/>
    <lineage>
        <taxon>Eukaryota</taxon>
        <taxon>Viridiplantae</taxon>
        <taxon>Streptophyta</taxon>
        <taxon>Embryophyta</taxon>
        <taxon>Tracheophyta</taxon>
        <taxon>Spermatophyta</taxon>
        <taxon>Magnoliopsida</taxon>
        <taxon>eudicotyledons</taxon>
        <taxon>Gunneridae</taxon>
        <taxon>Pentapetalae</taxon>
        <taxon>rosids</taxon>
        <taxon>fabids</taxon>
        <taxon>Rosales</taxon>
        <taxon>Cannabaceae</taxon>
        <taxon>Cannabis</taxon>
    </lineage>
</organism>
<protein>
    <submittedName>
        <fullName evidence="1">Uncharacterized protein</fullName>
    </submittedName>
</protein>
<accession>A0A803NS78</accession>
<dbReference type="Proteomes" id="UP000596661">
    <property type="component" value="Chromosome 2"/>
</dbReference>
<reference evidence="1" key="2">
    <citation type="submission" date="2021-03" db="UniProtKB">
        <authorList>
            <consortium name="EnsemblPlants"/>
        </authorList>
    </citation>
    <scope>IDENTIFICATION</scope>
</reference>
<dbReference type="EnsemblPlants" id="evm.model.02.1095">
    <property type="protein sequence ID" value="cds.evm.model.02.1095"/>
    <property type="gene ID" value="evm.TU.02.1095"/>
</dbReference>
<reference evidence="1" key="1">
    <citation type="submission" date="2018-11" db="EMBL/GenBank/DDBJ databases">
        <authorList>
            <person name="Grassa J C."/>
        </authorList>
    </citation>
    <scope>NUCLEOTIDE SEQUENCE [LARGE SCALE GENOMIC DNA]</scope>
</reference>
<keyword evidence="2" id="KW-1185">Reference proteome</keyword>
<dbReference type="Gramene" id="evm.model.02.1095">
    <property type="protein sequence ID" value="cds.evm.model.02.1095"/>
    <property type="gene ID" value="evm.TU.02.1095"/>
</dbReference>
<proteinExistence type="predicted"/>
<evidence type="ECO:0000313" key="1">
    <source>
        <dbReference type="EnsemblPlants" id="cds.evm.model.02.1095"/>
    </source>
</evidence>